<dbReference type="PANTHER" id="PTHR21180">
    <property type="entry name" value="ENDONUCLEASE/EXONUCLEASE/PHOSPHATASE FAMILY DOMAIN-CONTAINING PROTEIN 1"/>
    <property type="match status" value="1"/>
</dbReference>
<organism evidence="3 4">
    <name type="scientific">Catenulispora acidiphila (strain DSM 44928 / JCM 14897 / NBRC 102108 / NRRL B-24433 / ID139908)</name>
    <dbReference type="NCBI Taxonomy" id="479433"/>
    <lineage>
        <taxon>Bacteria</taxon>
        <taxon>Bacillati</taxon>
        <taxon>Actinomycetota</taxon>
        <taxon>Actinomycetes</taxon>
        <taxon>Catenulisporales</taxon>
        <taxon>Catenulisporaceae</taxon>
        <taxon>Catenulispora</taxon>
    </lineage>
</organism>
<accession>C7Q5D9</accession>
<proteinExistence type="predicted"/>
<evidence type="ECO:0000259" key="2">
    <source>
        <dbReference type="Pfam" id="PF10531"/>
    </source>
</evidence>
<dbReference type="InParanoid" id="C7Q5D9"/>
<dbReference type="GO" id="GO:0003677">
    <property type="term" value="F:DNA binding"/>
    <property type="evidence" value="ECO:0007669"/>
    <property type="project" value="UniProtKB-KW"/>
</dbReference>
<dbReference type="Proteomes" id="UP000000851">
    <property type="component" value="Chromosome"/>
</dbReference>
<dbReference type="Pfam" id="PF10531">
    <property type="entry name" value="SLBB"/>
    <property type="match status" value="1"/>
</dbReference>
<dbReference type="InterPro" id="IPR019554">
    <property type="entry name" value="Soluble_ligand-bd"/>
</dbReference>
<reference evidence="3 4" key="1">
    <citation type="journal article" date="2009" name="Stand. Genomic Sci.">
        <title>Complete genome sequence of Catenulispora acidiphila type strain (ID 139908).</title>
        <authorList>
            <person name="Copeland A."/>
            <person name="Lapidus A."/>
            <person name="Glavina Del Rio T."/>
            <person name="Nolan M."/>
            <person name="Lucas S."/>
            <person name="Chen F."/>
            <person name="Tice H."/>
            <person name="Cheng J.F."/>
            <person name="Bruce D."/>
            <person name="Goodwin L."/>
            <person name="Pitluck S."/>
            <person name="Mikhailova N."/>
            <person name="Pati A."/>
            <person name="Ivanova N."/>
            <person name="Mavromatis K."/>
            <person name="Chen A."/>
            <person name="Palaniappan K."/>
            <person name="Chain P."/>
            <person name="Land M."/>
            <person name="Hauser L."/>
            <person name="Chang Y.J."/>
            <person name="Jeffries C.D."/>
            <person name="Chertkov O."/>
            <person name="Brettin T."/>
            <person name="Detter J.C."/>
            <person name="Han C."/>
            <person name="Ali Z."/>
            <person name="Tindall B.J."/>
            <person name="Goker M."/>
            <person name="Bristow J."/>
            <person name="Eisen J.A."/>
            <person name="Markowitz V."/>
            <person name="Hugenholtz P."/>
            <person name="Kyrpides N.C."/>
            <person name="Klenk H.P."/>
        </authorList>
    </citation>
    <scope>NUCLEOTIDE SEQUENCE [LARGE SCALE GENOMIC DNA]</scope>
    <source>
        <strain evidence="4">DSM 44928 / JCM 14897 / NBRC 102108 / NRRL B-24433 / ID139908</strain>
    </source>
</reference>
<feature type="region of interest" description="Disordered" evidence="1">
    <location>
        <begin position="78"/>
        <end position="104"/>
    </location>
</feature>
<dbReference type="Gene3D" id="1.10.150.320">
    <property type="entry name" value="Photosystem II 12 kDa extrinsic protein"/>
    <property type="match status" value="1"/>
</dbReference>
<feature type="region of interest" description="Disordered" evidence="1">
    <location>
        <begin position="302"/>
        <end position="323"/>
    </location>
</feature>
<dbReference type="STRING" id="479433.Caci_7078"/>
<dbReference type="HOGENOM" id="CLU_717064_0_0_11"/>
<keyword evidence="3" id="KW-0238">DNA-binding</keyword>
<dbReference type="AlphaFoldDB" id="C7Q5D9"/>
<sequence length="385" mass="39463">MPLSEALAARHHAHRPWWRRAAQSIEHRVPATLHGRWALSLPAATAVAVVAIGGAAAGGWYLTRSQSTVVDVAGKAGDAASATPAPDDDHPMPSAEGGDSVKAGGVAAEHDGACRTHARPSGSPQALPPVTAPTGWHMRALSVMAADARPASATGWHESILTVVPIAAHPAASPSGQRARTVTIVPVVADPALARNWSHAPLTRRYAKAMAAKRPSCPPHTAMSTTPAVAGPAAGSEVVVDVEGKVARPGIATLPAGSRVYEALAAAGGALPGVDVTALDLARPVTDGEQLRVGIAGAPSPVVGLPQPSSSGAAHGKRGKTTQPVNLNTATLEQLETVPAVGPALAQRILDWRTEHGRFESVAQLRQVRGIGDRKFADMRDSVTV</sequence>
<dbReference type="RefSeq" id="WP_015795636.1">
    <property type="nucleotide sequence ID" value="NC_013131.1"/>
</dbReference>
<dbReference type="EMBL" id="CP001700">
    <property type="protein sequence ID" value="ACU75908.1"/>
    <property type="molecule type" value="Genomic_DNA"/>
</dbReference>
<dbReference type="GO" id="GO:0015628">
    <property type="term" value="P:protein secretion by the type II secretion system"/>
    <property type="evidence" value="ECO:0007669"/>
    <property type="project" value="TreeGrafter"/>
</dbReference>
<dbReference type="PANTHER" id="PTHR21180:SF32">
    <property type="entry name" value="ENDONUCLEASE_EXONUCLEASE_PHOSPHATASE FAMILY DOMAIN-CONTAINING PROTEIN 1"/>
    <property type="match status" value="1"/>
</dbReference>
<keyword evidence="4" id="KW-1185">Reference proteome</keyword>
<feature type="domain" description="Soluble ligand binding" evidence="2">
    <location>
        <begin position="239"/>
        <end position="291"/>
    </location>
</feature>
<protein>
    <submittedName>
        <fullName evidence="3">Putative DNA-binding protein</fullName>
    </submittedName>
</protein>
<dbReference type="KEGG" id="cai:Caci_7078"/>
<gene>
    <name evidence="3" type="ordered locus">Caci_7078</name>
</gene>
<dbReference type="eggNOG" id="COG1555">
    <property type="taxonomic scope" value="Bacteria"/>
</dbReference>
<evidence type="ECO:0000313" key="4">
    <source>
        <dbReference type="Proteomes" id="UP000000851"/>
    </source>
</evidence>
<name>C7Q5D9_CATAD</name>
<feature type="region of interest" description="Disordered" evidence="1">
    <location>
        <begin position="114"/>
        <end position="133"/>
    </location>
</feature>
<evidence type="ECO:0000256" key="1">
    <source>
        <dbReference type="SAM" id="MobiDB-lite"/>
    </source>
</evidence>
<dbReference type="SUPFAM" id="SSF47781">
    <property type="entry name" value="RuvA domain 2-like"/>
    <property type="match status" value="1"/>
</dbReference>
<dbReference type="Pfam" id="PF12836">
    <property type="entry name" value="HHH_3"/>
    <property type="match status" value="1"/>
</dbReference>
<dbReference type="GO" id="GO:0015627">
    <property type="term" value="C:type II protein secretion system complex"/>
    <property type="evidence" value="ECO:0007669"/>
    <property type="project" value="TreeGrafter"/>
</dbReference>
<dbReference type="InterPro" id="IPR051675">
    <property type="entry name" value="Endo/Exo/Phosphatase_dom_1"/>
</dbReference>
<evidence type="ECO:0000313" key="3">
    <source>
        <dbReference type="EMBL" id="ACU75908.1"/>
    </source>
</evidence>
<dbReference type="InterPro" id="IPR010994">
    <property type="entry name" value="RuvA_2-like"/>
</dbReference>